<evidence type="ECO:0000313" key="3">
    <source>
        <dbReference type="EMBL" id="SHO42646.1"/>
    </source>
</evidence>
<accession>A0A1M7XVM8</accession>
<protein>
    <submittedName>
        <fullName evidence="3">Glutathione synthase/RimK-type ligase, ATP-grasp superfamily</fullName>
    </submittedName>
</protein>
<gene>
    <name evidence="3" type="ORF">SAMN02745220_00070</name>
</gene>
<feature type="domain" description="ATP-grasp" evidence="2">
    <location>
        <begin position="286"/>
        <end position="476"/>
    </location>
</feature>
<dbReference type="Gene3D" id="3.40.50.20">
    <property type="match status" value="1"/>
</dbReference>
<reference evidence="3 4" key="1">
    <citation type="submission" date="2016-12" db="EMBL/GenBank/DDBJ databases">
        <authorList>
            <person name="Song W.-J."/>
            <person name="Kurnit D.M."/>
        </authorList>
    </citation>
    <scope>NUCLEOTIDE SEQUENCE [LARGE SCALE GENOMIC DNA]</scope>
    <source>
        <strain evidence="3 4">DSM 18488</strain>
    </source>
</reference>
<dbReference type="InterPro" id="IPR013815">
    <property type="entry name" value="ATP_grasp_subdomain_1"/>
</dbReference>
<keyword evidence="1" id="KW-0067">ATP-binding</keyword>
<dbReference type="Proteomes" id="UP000184603">
    <property type="component" value="Unassembled WGS sequence"/>
</dbReference>
<dbReference type="InterPro" id="IPR011761">
    <property type="entry name" value="ATP-grasp"/>
</dbReference>
<sequence>MSILVVIENPEECPLKLQGVEPVAARRYLTDSSFAAMKGVRVFNICRSYRYQSIGYYVSLLAEARSHKAIPSTTTIQDVKSMGLIRLVSDRLEESFRRAFNGSQDKKASINIYFGKTPDKRFDSLASALFKAFPTPFLRADFVHTSLWQMQNISPLAVKDIPESERGFAEMVASSYFAGKKLLIPKRTVSRWDLAILHNPEEQRPPSSAKALKLFTKAAEASGFAVEMITKEDSNRLSQFDAMFVRETTNVDHHTYRMARKGAAEGLVVIDDPASILRCSNKVYLAELLTRNKIPIPRTMTLHSKNIDRILAEFNLPCILKQPDSSFSQGVILVKDRERLIEEAKRMLKKSDLVVAQEFMPTDFDWRIGIFDGRPLFGCKYHMADKHWQIIGKDKKGKDTFGRFETFPVDQVPKAVIRTAVKAAGLIGDGLYGVDLKQTEKEVVVIEINDNPNIDAGIEDQVLGQELYVKIMEVFRSRVEDRKKGGKVR</sequence>
<keyword evidence="3" id="KW-0436">Ligase</keyword>
<dbReference type="AlphaFoldDB" id="A0A1M7XVM8"/>
<proteinExistence type="predicted"/>
<organism evidence="3 4">
    <name type="scientific">Desulfopila aestuarii DSM 18488</name>
    <dbReference type="NCBI Taxonomy" id="1121416"/>
    <lineage>
        <taxon>Bacteria</taxon>
        <taxon>Pseudomonadati</taxon>
        <taxon>Thermodesulfobacteriota</taxon>
        <taxon>Desulfobulbia</taxon>
        <taxon>Desulfobulbales</taxon>
        <taxon>Desulfocapsaceae</taxon>
        <taxon>Desulfopila</taxon>
    </lineage>
</organism>
<dbReference type="GO" id="GO:0005524">
    <property type="term" value="F:ATP binding"/>
    <property type="evidence" value="ECO:0007669"/>
    <property type="project" value="UniProtKB-UniRule"/>
</dbReference>
<evidence type="ECO:0000256" key="1">
    <source>
        <dbReference type="PROSITE-ProRule" id="PRU00409"/>
    </source>
</evidence>
<keyword evidence="4" id="KW-1185">Reference proteome</keyword>
<dbReference type="PROSITE" id="PS50975">
    <property type="entry name" value="ATP_GRASP"/>
    <property type="match status" value="1"/>
</dbReference>
<dbReference type="STRING" id="1121416.SAMN02745220_00070"/>
<dbReference type="EMBL" id="FRFE01000001">
    <property type="protein sequence ID" value="SHO42646.1"/>
    <property type="molecule type" value="Genomic_DNA"/>
</dbReference>
<name>A0A1M7XVM8_9BACT</name>
<evidence type="ECO:0000313" key="4">
    <source>
        <dbReference type="Proteomes" id="UP000184603"/>
    </source>
</evidence>
<keyword evidence="1" id="KW-0547">Nucleotide-binding</keyword>
<dbReference type="GO" id="GO:0009432">
    <property type="term" value="P:SOS response"/>
    <property type="evidence" value="ECO:0007669"/>
    <property type="project" value="TreeGrafter"/>
</dbReference>
<dbReference type="InterPro" id="IPR025839">
    <property type="entry name" value="RLAN_dom"/>
</dbReference>
<dbReference type="Gene3D" id="3.30.470.20">
    <property type="entry name" value="ATP-grasp fold, B domain"/>
    <property type="match status" value="1"/>
</dbReference>
<dbReference type="GO" id="GO:0005737">
    <property type="term" value="C:cytoplasm"/>
    <property type="evidence" value="ECO:0007669"/>
    <property type="project" value="TreeGrafter"/>
</dbReference>
<dbReference type="PANTHER" id="PTHR21621">
    <property type="entry name" value="RIBOSOMAL PROTEIN S6 MODIFICATION PROTEIN"/>
    <property type="match status" value="1"/>
</dbReference>
<dbReference type="Pfam" id="PF02655">
    <property type="entry name" value="ATP-grasp_3"/>
    <property type="match status" value="1"/>
</dbReference>
<dbReference type="GO" id="GO:0046872">
    <property type="term" value="F:metal ion binding"/>
    <property type="evidence" value="ECO:0007669"/>
    <property type="project" value="InterPro"/>
</dbReference>
<dbReference type="GO" id="GO:0018169">
    <property type="term" value="F:ribosomal S6-glutamic acid ligase activity"/>
    <property type="evidence" value="ECO:0007669"/>
    <property type="project" value="TreeGrafter"/>
</dbReference>
<dbReference type="RefSeq" id="WP_073611454.1">
    <property type="nucleotide sequence ID" value="NZ_FRFE01000001.1"/>
</dbReference>
<evidence type="ECO:0000259" key="2">
    <source>
        <dbReference type="PROSITE" id="PS50975"/>
    </source>
</evidence>
<dbReference type="Gene3D" id="3.30.1490.20">
    <property type="entry name" value="ATP-grasp fold, A domain"/>
    <property type="match status" value="1"/>
</dbReference>
<dbReference type="SUPFAM" id="SSF56059">
    <property type="entry name" value="Glutathione synthetase ATP-binding domain-like"/>
    <property type="match status" value="1"/>
</dbReference>
<dbReference type="InterPro" id="IPR003806">
    <property type="entry name" value="ATP-grasp_PylC-type"/>
</dbReference>
<dbReference type="OrthoDB" id="9800957at2"/>
<dbReference type="Pfam" id="PF14401">
    <property type="entry name" value="RLAN"/>
    <property type="match status" value="1"/>
</dbReference>
<dbReference type="PANTHER" id="PTHR21621:SF0">
    <property type="entry name" value="BETA-CITRYLGLUTAMATE SYNTHASE B-RELATED"/>
    <property type="match status" value="1"/>
</dbReference>